<accession>A0A0D7E7T8</accession>
<dbReference type="Proteomes" id="UP000032439">
    <property type="component" value="Unassembled WGS sequence"/>
</dbReference>
<dbReference type="AlphaFoldDB" id="A0A0D7E7T8"/>
<organism evidence="1 2">
    <name type="scientific">Stutzerimonas stutzeri</name>
    <name type="common">Pseudomonas stutzeri</name>
    <dbReference type="NCBI Taxonomy" id="316"/>
    <lineage>
        <taxon>Bacteria</taxon>
        <taxon>Pseudomonadati</taxon>
        <taxon>Pseudomonadota</taxon>
        <taxon>Gammaproteobacteria</taxon>
        <taxon>Pseudomonadales</taxon>
        <taxon>Pseudomonadaceae</taxon>
        <taxon>Stutzerimonas</taxon>
    </lineage>
</organism>
<dbReference type="RefSeq" id="WP_044315237.1">
    <property type="nucleotide sequence ID" value="NZ_JBITTV010000015.1"/>
</dbReference>
<dbReference type="EMBL" id="JXXD01000115">
    <property type="protein sequence ID" value="KIZ35607.1"/>
    <property type="molecule type" value="Genomic_DNA"/>
</dbReference>
<name>A0A0D7E7T8_STUST</name>
<evidence type="ECO:0000313" key="1">
    <source>
        <dbReference type="EMBL" id="KIZ35607.1"/>
    </source>
</evidence>
<protein>
    <submittedName>
        <fullName evidence="1">Uncharacterized protein</fullName>
    </submittedName>
</protein>
<evidence type="ECO:0000313" key="2">
    <source>
        <dbReference type="Proteomes" id="UP000032439"/>
    </source>
</evidence>
<proteinExistence type="predicted"/>
<comment type="caution">
    <text evidence="1">The sequence shown here is derived from an EMBL/GenBank/DDBJ whole genome shotgun (WGS) entry which is preliminary data.</text>
</comment>
<sequence>MESYEEYKRALLLELDPRVLCFSEQPWTMDVNSGEIRPTRDAFKPATAAMRFYTPDFTVCLAGGRILIIEVKNALPSDERSEKYDLVRRRCQENGYEFLMLEGAHLSTALLRNCEYLVRTSAEYLKKTLPEMLERLLELSQQRTCWTYAELAQLAPQGGFGVFVGIAKGIFQADLRSDLLMEEGLITPALGELTHLELGFV</sequence>
<dbReference type="PATRIC" id="fig|316.110.peg.286"/>
<gene>
    <name evidence="1" type="ORF">LO50_12750</name>
</gene>
<reference evidence="1 2" key="1">
    <citation type="submission" date="2014-11" db="EMBL/GenBank/DDBJ databases">
        <title>Genomics and ecophysiology of heterotrophic nitrogen fixing bacteria isolated from estuarine surface water.</title>
        <authorList>
            <person name="Bentzon-Tilia M."/>
            <person name="Severin I."/>
            <person name="Hansen L.H."/>
            <person name="Riemann L."/>
        </authorList>
    </citation>
    <scope>NUCLEOTIDE SEQUENCE [LARGE SCALE GENOMIC DNA]</scope>
    <source>
        <strain evidence="1 2">BAL361</strain>
    </source>
</reference>